<evidence type="ECO:0000256" key="8">
    <source>
        <dbReference type="ARBA" id="ARBA00023242"/>
    </source>
</evidence>
<dbReference type="Pfam" id="PF00847">
    <property type="entry name" value="AP2"/>
    <property type="match status" value="1"/>
</dbReference>
<keyword evidence="5" id="KW-0238">DNA-binding</keyword>
<comment type="similarity">
    <text evidence="9">Belongs to the AP2/ERF transcription factor family. ERF subfamily.</text>
</comment>
<keyword evidence="2" id="KW-0611">Plant defense</keyword>
<evidence type="ECO:0000259" key="10">
    <source>
        <dbReference type="PROSITE" id="PS51032"/>
    </source>
</evidence>
<dbReference type="InterPro" id="IPR016177">
    <property type="entry name" value="DNA-bd_dom_sf"/>
</dbReference>
<feature type="domain" description="AP2/ERF" evidence="10">
    <location>
        <begin position="34"/>
        <end position="99"/>
    </location>
</feature>
<dbReference type="PANTHER" id="PTHR31241">
    <property type="entry name" value="DEHYDRATION-RESPONSIVE ELEMENT-BINDING PROTEIN 2C"/>
    <property type="match status" value="1"/>
</dbReference>
<evidence type="ECO:0000256" key="6">
    <source>
        <dbReference type="ARBA" id="ARBA00023159"/>
    </source>
</evidence>
<keyword evidence="4" id="KW-0346">Stress response</keyword>
<name>A0A1B1XVA0_IPOBA</name>
<evidence type="ECO:0000256" key="2">
    <source>
        <dbReference type="ARBA" id="ARBA00022821"/>
    </source>
</evidence>
<dbReference type="GO" id="GO:0000976">
    <property type="term" value="F:transcription cis-regulatory region binding"/>
    <property type="evidence" value="ECO:0007669"/>
    <property type="project" value="TreeGrafter"/>
</dbReference>
<evidence type="ECO:0000256" key="4">
    <source>
        <dbReference type="ARBA" id="ARBA00023016"/>
    </source>
</evidence>
<reference evidence="11" key="1">
    <citation type="submission" date="2016-01" db="EMBL/GenBank/DDBJ databases">
        <title>Molecular characterization of a cDNA encoding DRE-binding transcription factor from low-temperature treated storage root of sweet potato.</title>
        <authorList>
            <person name="Yang H."/>
            <person name="Zhao X."/>
            <person name="Lu G."/>
        </authorList>
    </citation>
    <scope>NUCLEOTIDE SEQUENCE</scope>
</reference>
<dbReference type="GO" id="GO:0006952">
    <property type="term" value="P:defense response"/>
    <property type="evidence" value="ECO:0007669"/>
    <property type="project" value="UniProtKB-KW"/>
</dbReference>
<evidence type="ECO:0000313" key="11">
    <source>
        <dbReference type="EMBL" id="ANW81833.1"/>
    </source>
</evidence>
<dbReference type="GO" id="GO:0045893">
    <property type="term" value="P:positive regulation of DNA-templated transcription"/>
    <property type="evidence" value="ECO:0007669"/>
    <property type="project" value="TreeGrafter"/>
</dbReference>
<dbReference type="SUPFAM" id="SSF54171">
    <property type="entry name" value="DNA-binding domain"/>
    <property type="match status" value="1"/>
</dbReference>
<sequence length="242" mass="26972">MINGGIKKRVKFPGKASRKGCMAGKGGPENSGCTYRGVRQRIWGKWVAEIREPVYSSDEYQSKGARIWLGTFPTAREAALAYDEAARVMYGPNAILNFPDSPALAKMSGSSNDVYAAEESKYVCMDSAIDLESRDCYSVLDSESKANPQPLDFRSSTECTRTDCDENEVFHDLRKGDRNIELLQTEQEEQTLDAVSERELQLQEASTLCSNTQDEEDLEAALSQLVDSDFDFSSFFSLLFSN</sequence>
<comment type="subcellular location">
    <subcellularLocation>
        <location evidence="1">Nucleus</location>
    </subcellularLocation>
</comment>
<dbReference type="InterPro" id="IPR001471">
    <property type="entry name" value="AP2/ERF_dom"/>
</dbReference>
<dbReference type="EMBL" id="KU578260">
    <property type="protein sequence ID" value="ANW81833.1"/>
    <property type="molecule type" value="mRNA"/>
</dbReference>
<evidence type="ECO:0000256" key="3">
    <source>
        <dbReference type="ARBA" id="ARBA00023015"/>
    </source>
</evidence>
<dbReference type="PRINTS" id="PR00367">
    <property type="entry name" value="ETHRSPELEMNT"/>
</dbReference>
<keyword evidence="8" id="KW-0539">Nucleus</keyword>
<keyword evidence="3" id="KW-0805">Transcription regulation</keyword>
<dbReference type="Gene3D" id="3.30.730.10">
    <property type="entry name" value="AP2/ERF domain"/>
    <property type="match status" value="1"/>
</dbReference>
<keyword evidence="6" id="KW-0010">Activator</keyword>
<dbReference type="AlphaFoldDB" id="A0A1B1XVA0"/>
<evidence type="ECO:0000256" key="5">
    <source>
        <dbReference type="ARBA" id="ARBA00023125"/>
    </source>
</evidence>
<keyword evidence="7" id="KW-0804">Transcription</keyword>
<evidence type="ECO:0000256" key="9">
    <source>
        <dbReference type="ARBA" id="ARBA00024343"/>
    </source>
</evidence>
<proteinExistence type="evidence at transcript level"/>
<dbReference type="GO" id="GO:0005634">
    <property type="term" value="C:nucleus"/>
    <property type="evidence" value="ECO:0007669"/>
    <property type="project" value="UniProtKB-SubCell"/>
</dbReference>
<accession>A0A1B1XVA0</accession>
<dbReference type="FunFam" id="3.30.730.10:FF:000001">
    <property type="entry name" value="Ethylene-responsive transcription factor 2"/>
    <property type="match status" value="1"/>
</dbReference>
<dbReference type="InterPro" id="IPR036955">
    <property type="entry name" value="AP2/ERF_dom_sf"/>
</dbReference>
<dbReference type="SMART" id="SM00380">
    <property type="entry name" value="AP2"/>
    <property type="match status" value="1"/>
</dbReference>
<dbReference type="CDD" id="cd00018">
    <property type="entry name" value="AP2"/>
    <property type="match status" value="1"/>
</dbReference>
<organism evidence="11">
    <name type="scientific">Ipomoea batatas</name>
    <name type="common">Sweet potato</name>
    <name type="synonym">Convolvulus batatas</name>
    <dbReference type="NCBI Taxonomy" id="4120"/>
    <lineage>
        <taxon>Eukaryota</taxon>
        <taxon>Viridiplantae</taxon>
        <taxon>Streptophyta</taxon>
        <taxon>Embryophyta</taxon>
        <taxon>Tracheophyta</taxon>
        <taxon>Spermatophyta</taxon>
        <taxon>Magnoliopsida</taxon>
        <taxon>eudicotyledons</taxon>
        <taxon>Gunneridae</taxon>
        <taxon>Pentapetalae</taxon>
        <taxon>asterids</taxon>
        <taxon>lamiids</taxon>
        <taxon>Solanales</taxon>
        <taxon>Convolvulaceae</taxon>
        <taxon>Ipomoeeae</taxon>
        <taxon>Ipomoea</taxon>
    </lineage>
</organism>
<protein>
    <submittedName>
        <fullName evidence="11">Dehydration responsive element-binding protein DREB2</fullName>
    </submittedName>
</protein>
<evidence type="ECO:0000256" key="7">
    <source>
        <dbReference type="ARBA" id="ARBA00023163"/>
    </source>
</evidence>
<dbReference type="PROSITE" id="PS51032">
    <property type="entry name" value="AP2_ERF"/>
    <property type="match status" value="1"/>
</dbReference>
<evidence type="ECO:0000256" key="1">
    <source>
        <dbReference type="ARBA" id="ARBA00004123"/>
    </source>
</evidence>
<dbReference type="GO" id="GO:0003700">
    <property type="term" value="F:DNA-binding transcription factor activity"/>
    <property type="evidence" value="ECO:0007669"/>
    <property type="project" value="InterPro"/>
</dbReference>
<dbReference type="PANTHER" id="PTHR31241:SF62">
    <property type="entry name" value="DEHYDRATION-RESPONSIVE ELEMENT-BINDING PROTEIN 2D"/>
    <property type="match status" value="1"/>
</dbReference>